<reference evidence="3 4" key="1">
    <citation type="submission" date="2019-10" db="EMBL/GenBank/DDBJ databases">
        <authorList>
            <person name="Blom J."/>
        </authorList>
    </citation>
    <scope>NUCLEOTIDE SEQUENCE [LARGE SCALE GENOMIC DNA]</scope>
    <source>
        <strain evidence="3 4">ES3154-GLU</strain>
    </source>
</reference>
<gene>
    <name evidence="3" type="ORF">OMES3154_00389</name>
</gene>
<dbReference type="Pfam" id="PF05833">
    <property type="entry name" value="NFACT_N"/>
    <property type="match status" value="2"/>
</dbReference>
<dbReference type="Proteomes" id="UP000419017">
    <property type="component" value="Unassembled WGS sequence"/>
</dbReference>
<dbReference type="RefSeq" id="WP_156683130.1">
    <property type="nucleotide sequence ID" value="NZ_CABWIB010000001.1"/>
</dbReference>
<dbReference type="PANTHER" id="PTHR15239">
    <property type="entry name" value="NUCLEAR EXPORT MEDIATOR FACTOR NEMF"/>
    <property type="match status" value="1"/>
</dbReference>
<keyword evidence="1" id="KW-0175">Coiled coil</keyword>
<dbReference type="InterPro" id="IPR051608">
    <property type="entry name" value="RQC_Subunit_NEMF"/>
</dbReference>
<feature type="coiled-coil region" evidence="1">
    <location>
        <begin position="308"/>
        <end position="335"/>
    </location>
</feature>
<dbReference type="EMBL" id="CABWIB010000001">
    <property type="protein sequence ID" value="VWL85107.1"/>
    <property type="molecule type" value="Genomic_DNA"/>
</dbReference>
<dbReference type="Pfam" id="PF05670">
    <property type="entry name" value="NFACT-R_1"/>
    <property type="match status" value="1"/>
</dbReference>
<dbReference type="GO" id="GO:0043023">
    <property type="term" value="F:ribosomal large subunit binding"/>
    <property type="evidence" value="ECO:0007669"/>
    <property type="project" value="TreeGrafter"/>
</dbReference>
<dbReference type="GO" id="GO:0072344">
    <property type="term" value="P:rescue of stalled ribosome"/>
    <property type="evidence" value="ECO:0007669"/>
    <property type="project" value="TreeGrafter"/>
</dbReference>
<dbReference type="GO" id="GO:0000049">
    <property type="term" value="F:tRNA binding"/>
    <property type="evidence" value="ECO:0007669"/>
    <property type="project" value="TreeGrafter"/>
</dbReference>
<evidence type="ECO:0000256" key="1">
    <source>
        <dbReference type="SAM" id="Coils"/>
    </source>
</evidence>
<evidence type="ECO:0000313" key="4">
    <source>
        <dbReference type="Proteomes" id="UP000419017"/>
    </source>
</evidence>
<keyword evidence="4" id="KW-1185">Reference proteome</keyword>
<dbReference type="PANTHER" id="PTHR15239:SF6">
    <property type="entry name" value="RIBOSOME QUALITY CONTROL COMPLEX SUBUNIT NEMF"/>
    <property type="match status" value="1"/>
</dbReference>
<name>A0A6I8M9W9_9FUSO</name>
<feature type="domain" description="NFACT RNA-binding" evidence="2">
    <location>
        <begin position="382"/>
        <end position="468"/>
    </location>
</feature>
<dbReference type="AlphaFoldDB" id="A0A6I8M9W9"/>
<dbReference type="InterPro" id="IPR008532">
    <property type="entry name" value="NFACT_RNA-bd"/>
</dbReference>
<dbReference type="GO" id="GO:1990112">
    <property type="term" value="C:RQC complex"/>
    <property type="evidence" value="ECO:0007669"/>
    <property type="project" value="TreeGrafter"/>
</dbReference>
<evidence type="ECO:0000313" key="3">
    <source>
        <dbReference type="EMBL" id="VWL85107.1"/>
    </source>
</evidence>
<sequence>MIYLDTVGFSFLVSEIRSRIKDLKIRKIQSYDSNSFSILFNKENLYFENKKEAIIYLKDKKVENTNKELNFILKLKKDILSSIVKDVSILSNDRIVNVKLEKLDLLNNIKEYNLIYEFLGKSVNVILTDEKYEILATMYPNISNRVLLKGAKYEVPENNNESRLVKNLSLEKKEKFLSSYEAIIYDNNLLTYNDFYENKKKTVYNSLNEALNFYFENTSEISQMETKKRPILKNIRQNIKRLNKILEKIPKDIEENKNYEENKKLADILLANLYKVKEGMEKVQVFDYYENKEINISLDKNLSPSKNVEKLYNKYSKLKRKKIALEKREVEVKNELYYYLEQELFVLNEKELVGLEEIEKELGIKNTKISSNKKEKRKIYHENYQGFDIYMGRNSTENEEVTFKIGKNNDMWLHAKDVPGSHVIIKGNNIPSDVLEYAAKLALNNSKSDKRGDVDYTLKKNVSKIKGGKKAMVTYVNHNTINIK</sequence>
<organism evidence="3 4">
    <name type="scientific">Oceanivirga miroungae</name>
    <dbReference type="NCBI Taxonomy" id="1130046"/>
    <lineage>
        <taxon>Bacteria</taxon>
        <taxon>Fusobacteriati</taxon>
        <taxon>Fusobacteriota</taxon>
        <taxon>Fusobacteriia</taxon>
        <taxon>Fusobacteriales</taxon>
        <taxon>Leptotrichiaceae</taxon>
        <taxon>Oceanivirga</taxon>
    </lineage>
</organism>
<proteinExistence type="predicted"/>
<evidence type="ECO:0000259" key="2">
    <source>
        <dbReference type="Pfam" id="PF05670"/>
    </source>
</evidence>
<accession>A0A6I8M9W9</accession>
<protein>
    <submittedName>
        <fullName evidence="3">Fibronectin-binding protein-like protein A</fullName>
    </submittedName>
</protein>
<dbReference type="Gene3D" id="2.30.310.10">
    <property type="entry name" value="ibrinogen binding protein from staphylococcus aureus domain"/>
    <property type="match status" value="1"/>
</dbReference>